<dbReference type="Gene3D" id="3.40.630.10">
    <property type="entry name" value="Zn peptidases"/>
    <property type="match status" value="1"/>
</dbReference>
<keyword evidence="5" id="KW-0378">Hydrolase</keyword>
<accession>X1AB12</accession>
<evidence type="ECO:0000259" key="8">
    <source>
        <dbReference type="Pfam" id="PF07687"/>
    </source>
</evidence>
<dbReference type="InterPro" id="IPR002933">
    <property type="entry name" value="Peptidase_M20"/>
</dbReference>
<comment type="caution">
    <text evidence="9">The sequence shown here is derived from an EMBL/GenBank/DDBJ whole genome shotgun (WGS) entry which is preliminary data.</text>
</comment>
<dbReference type="GO" id="GO:0016787">
    <property type="term" value="F:hydrolase activity"/>
    <property type="evidence" value="ECO:0007669"/>
    <property type="project" value="UniProtKB-KW"/>
</dbReference>
<evidence type="ECO:0000256" key="3">
    <source>
        <dbReference type="ARBA" id="ARBA00006247"/>
    </source>
</evidence>
<dbReference type="AlphaFoldDB" id="X1AB12"/>
<evidence type="ECO:0000313" key="9">
    <source>
        <dbReference type="EMBL" id="GAG69883.1"/>
    </source>
</evidence>
<dbReference type="GO" id="GO:0046872">
    <property type="term" value="F:metal ion binding"/>
    <property type="evidence" value="ECO:0007669"/>
    <property type="project" value="UniProtKB-KW"/>
</dbReference>
<evidence type="ECO:0000256" key="5">
    <source>
        <dbReference type="ARBA" id="ARBA00022801"/>
    </source>
</evidence>
<keyword evidence="7" id="KW-0170">Cobalt</keyword>
<dbReference type="SUPFAM" id="SSF53187">
    <property type="entry name" value="Zn-dependent exopeptidases"/>
    <property type="match status" value="1"/>
</dbReference>
<dbReference type="InterPro" id="IPR011650">
    <property type="entry name" value="Peptidase_M20_dimer"/>
</dbReference>
<gene>
    <name evidence="9" type="ORF">S01H4_18435</name>
</gene>
<keyword evidence="4" id="KW-0479">Metal-binding</keyword>
<keyword evidence="6" id="KW-0862">Zinc</keyword>
<dbReference type="InterPro" id="IPR050072">
    <property type="entry name" value="Peptidase_M20A"/>
</dbReference>
<sequence>DVVSPEPLEDWSRDPWGGEIEDDLLYGRGSGDMKAGIAAMIIAVQALQDQDVQLKGDVQIETTIEEEDGGVGGNLFLRLVRPKVDAAINPEPTWYNLGVASGGVMYFRVTVKGVPAHAATAHFGVNAIEKMMLVVNVLRNLNLKRQKETSFDIVEKSFPRMKGYVTTINIGTISSGDWPSTVPAKATLESRIGWPPGETRKEVKKQVEEAVSAAAKKDEWLMKNPPVIDWFGWYARPHLLDLDNEFVQLMKNNISDVVGVSPKFAGGTAGLDTRFFAYRGTPAVTFGPHAQRIHSFDECVSIESILKTAETIVTTLIDWCGV</sequence>
<dbReference type="SUPFAM" id="SSF55031">
    <property type="entry name" value="Bacterial exopeptidase dimerisation domain"/>
    <property type="match status" value="1"/>
</dbReference>
<evidence type="ECO:0000256" key="1">
    <source>
        <dbReference type="ARBA" id="ARBA00001941"/>
    </source>
</evidence>
<dbReference type="Pfam" id="PF01546">
    <property type="entry name" value="Peptidase_M20"/>
    <property type="match status" value="1"/>
</dbReference>
<evidence type="ECO:0000256" key="7">
    <source>
        <dbReference type="ARBA" id="ARBA00023285"/>
    </source>
</evidence>
<proteinExistence type="inferred from homology"/>
<dbReference type="NCBIfam" id="TIGR01910">
    <property type="entry name" value="DapE-ArgE"/>
    <property type="match status" value="1"/>
</dbReference>
<comment type="cofactor">
    <cofactor evidence="2">
        <name>Zn(2+)</name>
        <dbReference type="ChEBI" id="CHEBI:29105"/>
    </cofactor>
</comment>
<dbReference type="Gene3D" id="3.30.70.360">
    <property type="match status" value="1"/>
</dbReference>
<reference evidence="9" key="1">
    <citation type="journal article" date="2014" name="Front. Microbiol.">
        <title>High frequency of phylogenetically diverse reductive dehalogenase-homologous genes in deep subseafloor sedimentary metagenomes.</title>
        <authorList>
            <person name="Kawai M."/>
            <person name="Futagami T."/>
            <person name="Toyoda A."/>
            <person name="Takaki Y."/>
            <person name="Nishi S."/>
            <person name="Hori S."/>
            <person name="Arai W."/>
            <person name="Tsubouchi T."/>
            <person name="Morono Y."/>
            <person name="Uchiyama I."/>
            <person name="Ito T."/>
            <person name="Fujiyama A."/>
            <person name="Inagaki F."/>
            <person name="Takami H."/>
        </authorList>
    </citation>
    <scope>NUCLEOTIDE SEQUENCE</scope>
    <source>
        <strain evidence="9">Expedition CK06-06</strain>
    </source>
</reference>
<feature type="domain" description="Peptidase M20 dimerisation" evidence="8">
    <location>
        <begin position="101"/>
        <end position="218"/>
    </location>
</feature>
<dbReference type="PANTHER" id="PTHR43808">
    <property type="entry name" value="ACETYLORNITHINE DEACETYLASE"/>
    <property type="match status" value="1"/>
</dbReference>
<evidence type="ECO:0000256" key="2">
    <source>
        <dbReference type="ARBA" id="ARBA00001947"/>
    </source>
</evidence>
<dbReference type="PANTHER" id="PTHR43808:SF25">
    <property type="entry name" value="PEPTIDASE M20 DIMERISATION DOMAIN-CONTAINING PROTEIN"/>
    <property type="match status" value="1"/>
</dbReference>
<dbReference type="InterPro" id="IPR036264">
    <property type="entry name" value="Bact_exopeptidase_dim_dom"/>
</dbReference>
<dbReference type="Pfam" id="PF07687">
    <property type="entry name" value="M20_dimer"/>
    <property type="match status" value="1"/>
</dbReference>
<name>X1AB12_9ZZZZ</name>
<protein>
    <recommendedName>
        <fullName evidence="8">Peptidase M20 dimerisation domain-containing protein</fullName>
    </recommendedName>
</protein>
<feature type="non-terminal residue" evidence="9">
    <location>
        <position position="1"/>
    </location>
</feature>
<comment type="cofactor">
    <cofactor evidence="1">
        <name>Co(2+)</name>
        <dbReference type="ChEBI" id="CHEBI:48828"/>
    </cofactor>
</comment>
<organism evidence="9">
    <name type="scientific">marine sediment metagenome</name>
    <dbReference type="NCBI Taxonomy" id="412755"/>
    <lineage>
        <taxon>unclassified sequences</taxon>
        <taxon>metagenomes</taxon>
        <taxon>ecological metagenomes</taxon>
    </lineage>
</organism>
<dbReference type="InterPro" id="IPR010182">
    <property type="entry name" value="ArgE/DapE"/>
</dbReference>
<comment type="similarity">
    <text evidence="3">Belongs to the peptidase M20A family.</text>
</comment>
<evidence type="ECO:0000256" key="4">
    <source>
        <dbReference type="ARBA" id="ARBA00022723"/>
    </source>
</evidence>
<dbReference type="EMBL" id="BART01008174">
    <property type="protein sequence ID" value="GAG69883.1"/>
    <property type="molecule type" value="Genomic_DNA"/>
</dbReference>
<evidence type="ECO:0000256" key="6">
    <source>
        <dbReference type="ARBA" id="ARBA00022833"/>
    </source>
</evidence>